<dbReference type="KEGG" id="thu:AC731_017000"/>
<keyword evidence="3" id="KW-0274">FAD</keyword>
<dbReference type="Gene3D" id="3.50.50.60">
    <property type="entry name" value="FAD/NAD(P)-binding domain"/>
    <property type="match status" value="2"/>
</dbReference>
<keyword evidence="2" id="KW-0285">Flavoprotein</keyword>
<feature type="domain" description="FAD-dependent oxidoreductase 2 FAD-binding" evidence="5">
    <location>
        <begin position="19"/>
        <end position="562"/>
    </location>
</feature>
<dbReference type="Pfam" id="PF00890">
    <property type="entry name" value="FAD_binding_2"/>
    <property type="match status" value="1"/>
</dbReference>
<dbReference type="PANTHER" id="PTHR43400">
    <property type="entry name" value="FUMARATE REDUCTASE"/>
    <property type="match status" value="1"/>
</dbReference>
<evidence type="ECO:0000256" key="3">
    <source>
        <dbReference type="ARBA" id="ARBA00022827"/>
    </source>
</evidence>
<dbReference type="AlphaFoldDB" id="A0A127K945"/>
<keyword evidence="7" id="KW-1185">Reference proteome</keyword>
<dbReference type="PANTHER" id="PTHR43400:SF10">
    <property type="entry name" value="3-OXOSTEROID 1-DEHYDROGENASE"/>
    <property type="match status" value="1"/>
</dbReference>
<evidence type="ECO:0000256" key="2">
    <source>
        <dbReference type="ARBA" id="ARBA00022630"/>
    </source>
</evidence>
<protein>
    <submittedName>
        <fullName evidence="6">FAD-binding dehydrogenase</fullName>
    </submittedName>
</protein>
<accession>A0A127K945</accession>
<dbReference type="InterPro" id="IPR027477">
    <property type="entry name" value="Succ_DH/fumarate_Rdtase_cat_sf"/>
</dbReference>
<dbReference type="InterPro" id="IPR003953">
    <property type="entry name" value="FAD-dep_OxRdtase_2_FAD-bd"/>
</dbReference>
<dbReference type="RefSeq" id="WP_048707887.1">
    <property type="nucleotide sequence ID" value="NZ_CP014646.1"/>
</dbReference>
<dbReference type="STRING" id="1134435.AC731_017000"/>
<sequence>MNAATASASPVSNAPIEVDLLVVGSGAGGLSSAVVAAELGLKVLVVEKESVYGGTSAWSGGWLWIPRNPLAVEAGIVEDIEVPRTYLRNELGEHYDADRVDAFLTHGPRMVDFFRKKTTVQFIDGNLIPDFHGKQPGAATGGRSVCAAPFDARELGAHVKRLRPPLDLIAPWGMGIASGADLRHFMNSLRSWESFRHVTRRVLVHFMDLLLHRRGMRLVNGNALVARLAKSAFDRDVQIWTDSPVRELIVENGKVHGALVSTAFSGAPRGDIEVRARCGVVLAAGGFPHDPKRAQRLFPHTPTGREHWSAAPFSNTGDGLRLGESAGGTVPDTLPAAGAWAPVSRVERKDGSVGHFPHLIERAKPGIIAVRRDGNRFVNEAGSYYDFISALFATTHQGDAAEAWLLCDHRFIRRYGLGRVRPAPFPLGPMLRSGYLKRGDSIEALAHACGIDAAGLAATVAQYNRYAQRGEDPAFGRGDTPYNRINGDAGHQPNPCVAPIESGPYYAVHVLPGSLGTFAGLRTDAAARVLDADGQPIDGLYACGADMSSVMGGRYPSGGITLGPAMTFGYIAAHHAAGVALEGAPASTQGHAMTGSAPHIPHETVAVWRPDESSERRRA</sequence>
<evidence type="ECO:0000256" key="4">
    <source>
        <dbReference type="ARBA" id="ARBA00023002"/>
    </source>
</evidence>
<dbReference type="NCBIfam" id="NF004789">
    <property type="entry name" value="PRK06134.1"/>
    <property type="match status" value="1"/>
</dbReference>
<evidence type="ECO:0000313" key="7">
    <source>
        <dbReference type="Proteomes" id="UP000036902"/>
    </source>
</evidence>
<reference evidence="7" key="1">
    <citation type="submission" date="2016-03" db="EMBL/GenBank/DDBJ databases">
        <authorList>
            <person name="Ma C."/>
            <person name="Zhou S."/>
            <person name="Yang G."/>
        </authorList>
    </citation>
    <scope>NUCLEOTIDE SEQUENCE [LARGE SCALE GENOMIC DNA]</scope>
    <source>
        <strain evidence="7">SgZ-1</strain>
    </source>
</reference>
<organism evidence="6 7">
    <name type="scientific">Thauera humireducens</name>
    <dbReference type="NCBI Taxonomy" id="1134435"/>
    <lineage>
        <taxon>Bacteria</taxon>
        <taxon>Pseudomonadati</taxon>
        <taxon>Pseudomonadota</taxon>
        <taxon>Betaproteobacteria</taxon>
        <taxon>Rhodocyclales</taxon>
        <taxon>Zoogloeaceae</taxon>
        <taxon>Thauera</taxon>
    </lineage>
</organism>
<keyword evidence="4" id="KW-0560">Oxidoreductase</keyword>
<dbReference type="InterPro" id="IPR036188">
    <property type="entry name" value="FAD/NAD-bd_sf"/>
</dbReference>
<proteinExistence type="predicted"/>
<comment type="cofactor">
    <cofactor evidence="1">
        <name>FAD</name>
        <dbReference type="ChEBI" id="CHEBI:57692"/>
    </cofactor>
</comment>
<dbReference type="Proteomes" id="UP000036902">
    <property type="component" value="Chromosome"/>
</dbReference>
<dbReference type="InterPro" id="IPR050315">
    <property type="entry name" value="FAD-oxidoreductase_2"/>
</dbReference>
<evidence type="ECO:0000313" key="6">
    <source>
        <dbReference type="EMBL" id="AMO38490.1"/>
    </source>
</evidence>
<dbReference type="SUPFAM" id="SSF51905">
    <property type="entry name" value="FAD/NAD(P)-binding domain"/>
    <property type="match status" value="1"/>
</dbReference>
<dbReference type="GO" id="GO:0016491">
    <property type="term" value="F:oxidoreductase activity"/>
    <property type="evidence" value="ECO:0007669"/>
    <property type="project" value="UniProtKB-KW"/>
</dbReference>
<evidence type="ECO:0000256" key="1">
    <source>
        <dbReference type="ARBA" id="ARBA00001974"/>
    </source>
</evidence>
<evidence type="ECO:0000259" key="5">
    <source>
        <dbReference type="Pfam" id="PF00890"/>
    </source>
</evidence>
<dbReference type="SUPFAM" id="SSF56425">
    <property type="entry name" value="Succinate dehydrogenase/fumarate reductase flavoprotein, catalytic domain"/>
    <property type="match status" value="1"/>
</dbReference>
<dbReference type="EMBL" id="CP014646">
    <property type="protein sequence ID" value="AMO38490.1"/>
    <property type="molecule type" value="Genomic_DNA"/>
</dbReference>
<name>A0A127K945_9RHOO</name>
<dbReference type="GO" id="GO:0008202">
    <property type="term" value="P:steroid metabolic process"/>
    <property type="evidence" value="ECO:0007669"/>
    <property type="project" value="UniProtKB-ARBA"/>
</dbReference>
<gene>
    <name evidence="6" type="ORF">AC731_017000</name>
</gene>